<feature type="compositionally biased region" description="Polar residues" evidence="2">
    <location>
        <begin position="175"/>
        <end position="186"/>
    </location>
</feature>
<dbReference type="OrthoDB" id="5412288at2759"/>
<dbReference type="Pfam" id="PF10680">
    <property type="entry name" value="RRN9"/>
    <property type="match status" value="1"/>
</dbReference>
<feature type="domain" description="C2H2-type" evidence="3">
    <location>
        <begin position="550"/>
        <end position="578"/>
    </location>
</feature>
<reference evidence="4 5" key="1">
    <citation type="submission" date="2020-05" db="EMBL/GenBank/DDBJ databases">
        <title>Identification and distribution of gene clusters putatively required for synthesis of sphingolipid metabolism inhibitors in phylogenetically diverse species of the filamentous fungus Fusarium.</title>
        <authorList>
            <person name="Kim H.-S."/>
            <person name="Busman M."/>
            <person name="Brown D.W."/>
            <person name="Divon H."/>
            <person name="Uhlig S."/>
            <person name="Proctor R.H."/>
        </authorList>
    </citation>
    <scope>NUCLEOTIDE SEQUENCE [LARGE SCALE GENOMIC DNA]</scope>
    <source>
        <strain evidence="4 5">NRRL 36939</strain>
    </source>
</reference>
<dbReference type="EMBL" id="JAAOAS010000416">
    <property type="protein sequence ID" value="KAF5576710.1"/>
    <property type="molecule type" value="Genomic_DNA"/>
</dbReference>
<gene>
    <name evidence="4" type="ORF">FPCIR_12451</name>
</gene>
<dbReference type="Gene3D" id="3.30.160.60">
    <property type="entry name" value="Classic Zinc Finger"/>
    <property type="match status" value="1"/>
</dbReference>
<evidence type="ECO:0000259" key="3">
    <source>
        <dbReference type="PROSITE" id="PS50157"/>
    </source>
</evidence>
<feature type="compositionally biased region" description="Low complexity" evidence="2">
    <location>
        <begin position="521"/>
        <end position="542"/>
    </location>
</feature>
<feature type="compositionally biased region" description="Basic and acidic residues" evidence="2">
    <location>
        <begin position="192"/>
        <end position="201"/>
    </location>
</feature>
<feature type="region of interest" description="Disordered" evidence="2">
    <location>
        <begin position="500"/>
        <end position="542"/>
    </location>
</feature>
<keyword evidence="1" id="KW-0862">Zinc</keyword>
<keyword evidence="5" id="KW-1185">Reference proteome</keyword>
<feature type="compositionally biased region" description="Acidic residues" evidence="2">
    <location>
        <begin position="476"/>
        <end position="486"/>
    </location>
</feature>
<evidence type="ECO:0000256" key="1">
    <source>
        <dbReference type="PROSITE-ProRule" id="PRU00042"/>
    </source>
</evidence>
<name>A0A8H5KRM4_9HYPO</name>
<evidence type="ECO:0000313" key="4">
    <source>
        <dbReference type="EMBL" id="KAF5576710.1"/>
    </source>
</evidence>
<keyword evidence="1" id="KW-0479">Metal-binding</keyword>
<feature type="region of interest" description="Disordered" evidence="2">
    <location>
        <begin position="614"/>
        <end position="638"/>
    </location>
</feature>
<dbReference type="GO" id="GO:0008270">
    <property type="term" value="F:zinc ion binding"/>
    <property type="evidence" value="ECO:0007669"/>
    <property type="project" value="UniProtKB-KW"/>
</dbReference>
<feature type="region of interest" description="Disordered" evidence="2">
    <location>
        <begin position="160"/>
        <end position="236"/>
    </location>
</feature>
<dbReference type="AlphaFoldDB" id="A0A8H5KRM4"/>
<dbReference type="InterPro" id="IPR013087">
    <property type="entry name" value="Znf_C2H2_type"/>
</dbReference>
<feature type="compositionally biased region" description="Low complexity" evidence="2">
    <location>
        <begin position="505"/>
        <end position="514"/>
    </location>
</feature>
<dbReference type="InterPro" id="IPR019622">
    <property type="entry name" value="Rrn9_dom"/>
</dbReference>
<protein>
    <recommendedName>
        <fullName evidence="3">C2H2-type domain-containing protein</fullName>
    </recommendedName>
</protein>
<feature type="region of interest" description="Disordered" evidence="2">
    <location>
        <begin position="273"/>
        <end position="323"/>
    </location>
</feature>
<sequence length="638" mass="72028">MEASATAWELDSDEIASIASEDLHEHRPNRWTGAKSTWRTLTEEDRLLWQSMKKIQDQDLAVHLYNAFALKRRGRNPETAQDLVVKTESGEEGVWAPPKAWTAWPLKHKHVPKERFTNEQHDEDDHFTFRRNEEILPSTELEEEISATILRTAKRRFRRRKGKVVKPSIEDETTPLHNESGNSTPGPLSRESSVRPDNDEGNKEDEDEKMAVDEEDGRRIRRNPKTYEPVESTNDEASYALLRPSTRHILSQLDNTLKILHNSRITGMNYLSDSSTEEESDNHSQSGQKRSRGRPRKNLHEVDTSASTSPSGAGKPSRRGRPRKVHVLRAGESHEEMLQRVARESHRKIPSTLEDRDAAFEEWIRKGDEIIERERSRSLSLKRATSQGAETEEELVSGTNVERKLLRWGLRDWSDVLGAAAIAGFSGDVIAKATRRCADLFGEGMVVRTLNEVPATNDKGTTSVEYRPEPIQLSYSDEEADDESDDAADLIQRRIASRQASLAYSSRSPDSVRSPSRHSTRSPGPSSAVRSPSSRSRSNSAGGMLFCPIPSCDRAAQGFARKANLRRHMELIHQGQTEELDSDEEVAGGVHVDGFLKPIVPGRGWRGEDTIQRKRKRFYGDNPGMSRETSYDEEDLSS</sequence>
<comment type="caution">
    <text evidence="4">The sequence shown here is derived from an EMBL/GenBank/DDBJ whole genome shotgun (WGS) entry which is preliminary data.</text>
</comment>
<feature type="compositionally biased region" description="Basic and acidic residues" evidence="2">
    <location>
        <begin position="209"/>
        <end position="218"/>
    </location>
</feature>
<feature type="region of interest" description="Disordered" evidence="2">
    <location>
        <begin position="455"/>
        <end position="486"/>
    </location>
</feature>
<accession>A0A8H5KRM4</accession>
<evidence type="ECO:0000313" key="5">
    <source>
        <dbReference type="Proteomes" id="UP000546213"/>
    </source>
</evidence>
<proteinExistence type="predicted"/>
<dbReference type="Proteomes" id="UP000546213">
    <property type="component" value="Unassembled WGS sequence"/>
</dbReference>
<organism evidence="4 5">
    <name type="scientific">Fusarium pseudocircinatum</name>
    <dbReference type="NCBI Taxonomy" id="56676"/>
    <lineage>
        <taxon>Eukaryota</taxon>
        <taxon>Fungi</taxon>
        <taxon>Dikarya</taxon>
        <taxon>Ascomycota</taxon>
        <taxon>Pezizomycotina</taxon>
        <taxon>Sordariomycetes</taxon>
        <taxon>Hypocreomycetidae</taxon>
        <taxon>Hypocreales</taxon>
        <taxon>Nectriaceae</taxon>
        <taxon>Fusarium</taxon>
        <taxon>Fusarium fujikuroi species complex</taxon>
    </lineage>
</organism>
<evidence type="ECO:0000256" key="2">
    <source>
        <dbReference type="SAM" id="MobiDB-lite"/>
    </source>
</evidence>
<dbReference type="PROSITE" id="PS50157">
    <property type="entry name" value="ZINC_FINGER_C2H2_2"/>
    <property type="match status" value="1"/>
</dbReference>
<keyword evidence="1" id="KW-0863">Zinc-finger</keyword>